<feature type="compositionally biased region" description="Polar residues" evidence="9">
    <location>
        <begin position="181"/>
        <end position="190"/>
    </location>
</feature>
<evidence type="ECO:0000256" key="7">
    <source>
        <dbReference type="ARBA" id="ARBA00023212"/>
    </source>
</evidence>
<feature type="region of interest" description="Disordered" evidence="9">
    <location>
        <begin position="106"/>
        <end position="140"/>
    </location>
</feature>
<evidence type="ECO:0000313" key="11">
    <source>
        <dbReference type="Ensembl" id="ENSNGAP00000002031.1"/>
    </source>
</evidence>
<dbReference type="GO" id="GO:0046983">
    <property type="term" value="F:protein dimerization activity"/>
    <property type="evidence" value="ECO:0007669"/>
    <property type="project" value="InterPro"/>
</dbReference>
<dbReference type="GO" id="GO:0060271">
    <property type="term" value="P:cilium assembly"/>
    <property type="evidence" value="ECO:0007669"/>
    <property type="project" value="TreeGrafter"/>
</dbReference>
<reference evidence="11" key="1">
    <citation type="submission" date="2025-08" db="UniProtKB">
        <authorList>
            <consortium name="Ensembl"/>
        </authorList>
    </citation>
    <scope>IDENTIFICATION</scope>
</reference>
<dbReference type="AlphaFoldDB" id="A0A8C6QEM2"/>
<organism evidence="11 12">
    <name type="scientific">Nannospalax galili</name>
    <name type="common">Northern Israeli blind subterranean mole rat</name>
    <name type="synonym">Spalax galili</name>
    <dbReference type="NCBI Taxonomy" id="1026970"/>
    <lineage>
        <taxon>Eukaryota</taxon>
        <taxon>Metazoa</taxon>
        <taxon>Chordata</taxon>
        <taxon>Craniata</taxon>
        <taxon>Vertebrata</taxon>
        <taxon>Euteleostomi</taxon>
        <taxon>Mammalia</taxon>
        <taxon>Eutheria</taxon>
        <taxon>Euarchontoglires</taxon>
        <taxon>Glires</taxon>
        <taxon>Rodentia</taxon>
        <taxon>Myomorpha</taxon>
        <taxon>Muroidea</taxon>
        <taxon>Spalacidae</taxon>
        <taxon>Spalacinae</taxon>
        <taxon>Nannospalax</taxon>
    </lineage>
</organism>
<evidence type="ECO:0000256" key="8">
    <source>
        <dbReference type="ARBA" id="ARBA00023273"/>
    </source>
</evidence>
<keyword evidence="8" id="KW-0966">Cell projection</keyword>
<feature type="region of interest" description="Disordered" evidence="9">
    <location>
        <begin position="1"/>
        <end position="68"/>
    </location>
</feature>
<dbReference type="Proteomes" id="UP000694381">
    <property type="component" value="Unassembled WGS sequence"/>
</dbReference>
<dbReference type="PROSITE" id="PS51777">
    <property type="entry name" value="RH2"/>
    <property type="match status" value="1"/>
</dbReference>
<evidence type="ECO:0000256" key="2">
    <source>
        <dbReference type="ARBA" id="ARBA00004300"/>
    </source>
</evidence>
<keyword evidence="12" id="KW-1185">Reference proteome</keyword>
<gene>
    <name evidence="11" type="primary">Rilpl1</name>
</gene>
<dbReference type="GO" id="GO:0005829">
    <property type="term" value="C:cytosol"/>
    <property type="evidence" value="ECO:0007669"/>
    <property type="project" value="UniProtKB-SubCell"/>
</dbReference>
<dbReference type="Gene3D" id="6.10.230.10">
    <property type="match status" value="1"/>
</dbReference>
<dbReference type="GO" id="GO:0051959">
    <property type="term" value="F:dynein light intermediate chain binding"/>
    <property type="evidence" value="ECO:0007669"/>
    <property type="project" value="TreeGrafter"/>
</dbReference>
<evidence type="ECO:0000256" key="4">
    <source>
        <dbReference type="ARBA" id="ARBA00022490"/>
    </source>
</evidence>
<feature type="compositionally biased region" description="Basic and acidic residues" evidence="9">
    <location>
        <begin position="25"/>
        <end position="35"/>
    </location>
</feature>
<evidence type="ECO:0000256" key="1">
    <source>
        <dbReference type="ARBA" id="ARBA00004138"/>
    </source>
</evidence>
<feature type="compositionally biased region" description="Basic and acidic residues" evidence="9">
    <location>
        <begin position="1"/>
        <end position="18"/>
    </location>
</feature>
<dbReference type="Pfam" id="PF11461">
    <property type="entry name" value="RILP"/>
    <property type="match status" value="1"/>
</dbReference>
<evidence type="ECO:0000313" key="12">
    <source>
        <dbReference type="Proteomes" id="UP000694381"/>
    </source>
</evidence>
<evidence type="ECO:0000256" key="5">
    <source>
        <dbReference type="ARBA" id="ARBA00023054"/>
    </source>
</evidence>
<evidence type="ECO:0000259" key="10">
    <source>
        <dbReference type="PROSITE" id="PS51777"/>
    </source>
</evidence>
<sequence>MIEQKVELEADLQTKEQEMGSLRAELGKLRERLQGDHSQNGEEEAETQPGGEECISEAEKAALDLKDPNRPRFTLQELRDVLHERNELKSKVFLLQEELAYYKSEEMEEESRIPQPPPITHSRTSPQPESGIKRLKEGPLSDGFSFFSRDKKRLANTQRTVHIHESFGQWANTHRDDGYTEQGQEALQHL</sequence>
<dbReference type="InterPro" id="IPR051241">
    <property type="entry name" value="DZIP_RILPL"/>
</dbReference>
<evidence type="ECO:0000256" key="6">
    <source>
        <dbReference type="ARBA" id="ARBA00023069"/>
    </source>
</evidence>
<dbReference type="SUPFAM" id="SSF161256">
    <property type="entry name" value="RILP dimerisation region"/>
    <property type="match status" value="1"/>
</dbReference>
<dbReference type="PANTHER" id="PTHR21502:SF6">
    <property type="entry name" value="RILP-LIKE PROTEIN 1"/>
    <property type="match status" value="1"/>
</dbReference>
<dbReference type="Ensembl" id="ENSNGAT00000002104.1">
    <property type="protein sequence ID" value="ENSNGAP00000002031.1"/>
    <property type="gene ID" value="ENSNGAG00000001524.1"/>
</dbReference>
<feature type="compositionally biased region" description="Basic and acidic residues" evidence="9">
    <location>
        <begin position="57"/>
        <end position="68"/>
    </location>
</feature>
<protein>
    <submittedName>
        <fullName evidence="11">Rab interacting lysosomal protein-like 1</fullName>
    </submittedName>
</protein>
<evidence type="ECO:0000256" key="3">
    <source>
        <dbReference type="ARBA" id="ARBA00004514"/>
    </source>
</evidence>
<keyword evidence="6" id="KW-0969">Cilium</keyword>
<keyword evidence="5" id="KW-0175">Coiled coil</keyword>
<dbReference type="GO" id="GO:0005813">
    <property type="term" value="C:centrosome"/>
    <property type="evidence" value="ECO:0007669"/>
    <property type="project" value="UniProtKB-SubCell"/>
</dbReference>
<feature type="domain" description="RH2" evidence="10">
    <location>
        <begin position="70"/>
        <end position="135"/>
    </location>
</feature>
<feature type="region of interest" description="Disordered" evidence="9">
    <location>
        <begin position="171"/>
        <end position="190"/>
    </location>
</feature>
<proteinExistence type="predicted"/>
<keyword evidence="4" id="KW-0963">Cytoplasm</keyword>
<evidence type="ECO:0000256" key="9">
    <source>
        <dbReference type="SAM" id="MobiDB-lite"/>
    </source>
</evidence>
<dbReference type="InterPro" id="IPR034744">
    <property type="entry name" value="RH2"/>
</dbReference>
<reference evidence="11" key="2">
    <citation type="submission" date="2025-09" db="UniProtKB">
        <authorList>
            <consortium name="Ensembl"/>
        </authorList>
    </citation>
    <scope>IDENTIFICATION</scope>
</reference>
<dbReference type="InterPro" id="IPR021563">
    <property type="entry name" value="RILP_dimer"/>
</dbReference>
<accession>A0A8C6QEM2</accession>
<dbReference type="GO" id="GO:0036064">
    <property type="term" value="C:ciliary basal body"/>
    <property type="evidence" value="ECO:0007669"/>
    <property type="project" value="TreeGrafter"/>
</dbReference>
<keyword evidence="7" id="KW-0206">Cytoskeleton</keyword>
<comment type="subcellular location">
    <subcellularLocation>
        <location evidence="1">Cell projection</location>
        <location evidence="1">Cilium</location>
    </subcellularLocation>
    <subcellularLocation>
        <location evidence="2">Cytoplasm</location>
        <location evidence="2">Cytoskeleton</location>
        <location evidence="2">Microtubule organizing center</location>
        <location evidence="2">Centrosome</location>
    </subcellularLocation>
    <subcellularLocation>
        <location evidence="3">Cytoplasm</location>
        <location evidence="3">Cytosol</location>
    </subcellularLocation>
</comment>
<dbReference type="PANTHER" id="PTHR21502">
    <property type="entry name" value="ZINC FINGER PROTEIN DZIP1"/>
    <property type="match status" value="1"/>
</dbReference>
<dbReference type="GO" id="GO:0031267">
    <property type="term" value="F:small GTPase binding"/>
    <property type="evidence" value="ECO:0007669"/>
    <property type="project" value="TreeGrafter"/>
</dbReference>
<dbReference type="GeneTree" id="ENSGT00940000157897"/>
<name>A0A8C6QEM2_NANGA</name>